<dbReference type="GO" id="GO:0046306">
    <property type="term" value="P:alkanesulfonate catabolic process"/>
    <property type="evidence" value="ECO:0007669"/>
    <property type="project" value="TreeGrafter"/>
</dbReference>
<dbReference type="InterPro" id="IPR011251">
    <property type="entry name" value="Luciferase-like_dom"/>
</dbReference>
<dbReference type="EMBL" id="CADCWN010000237">
    <property type="protein sequence ID" value="CAA9581157.1"/>
    <property type="molecule type" value="Genomic_DNA"/>
</dbReference>
<keyword evidence="3" id="KW-0560">Oxidoreductase</keyword>
<protein>
    <submittedName>
        <fullName evidence="6">Oxidoreductase</fullName>
    </submittedName>
</protein>
<proteinExistence type="predicted"/>
<sequence length="259" mass="28591">MPQIKVGVQLKPQHTGYADYAQAWVRADELGVDSLWNWDHFFPLSGDSDGPHFEGWTTAAAIGPQTKRATVGSLVLCMSYRNPAHLSQMAKTLDHALGGRFILGLGAGWFERDYQEYGYEFGTAGDRLRNLERGIEIIKGRWAKDPPLPTNGKSVPILIGGGGEKVTLRIVAQHADLWNGFGPPERFAAKNRILDEWCAKVGRDPAAIERTVMVGDDDLDTLDRYLDAGATHVLYGLGAPFDFAPIERLVAWRDSKGSR</sequence>
<dbReference type="SUPFAM" id="SSF51679">
    <property type="entry name" value="Bacterial luciferase-like"/>
    <property type="match status" value="1"/>
</dbReference>
<evidence type="ECO:0000256" key="1">
    <source>
        <dbReference type="ARBA" id="ARBA00022630"/>
    </source>
</evidence>
<name>A0A6J4VRK5_9BACT</name>
<dbReference type="InterPro" id="IPR022480">
    <property type="entry name" value="F420_MSMEG2906"/>
</dbReference>
<feature type="domain" description="Luciferase-like" evidence="5">
    <location>
        <begin position="15"/>
        <end position="224"/>
    </location>
</feature>
<reference evidence="6" key="1">
    <citation type="submission" date="2020-02" db="EMBL/GenBank/DDBJ databases">
        <authorList>
            <person name="Meier V. D."/>
        </authorList>
    </citation>
    <scope>NUCLEOTIDE SEQUENCE</scope>
    <source>
        <strain evidence="6">AVDCRST_MAG18</strain>
    </source>
</reference>
<accession>A0A6J4VRK5</accession>
<dbReference type="InterPro" id="IPR050172">
    <property type="entry name" value="SsuD_RutA_monooxygenase"/>
</dbReference>
<keyword evidence="2" id="KW-0288">FMN</keyword>
<dbReference type="PANTHER" id="PTHR42847">
    <property type="entry name" value="ALKANESULFONATE MONOOXYGENASE"/>
    <property type="match status" value="1"/>
</dbReference>
<organism evidence="6">
    <name type="scientific">uncultured Thermomicrobiales bacterium</name>
    <dbReference type="NCBI Taxonomy" id="1645740"/>
    <lineage>
        <taxon>Bacteria</taxon>
        <taxon>Pseudomonadati</taxon>
        <taxon>Thermomicrobiota</taxon>
        <taxon>Thermomicrobia</taxon>
        <taxon>Thermomicrobiales</taxon>
        <taxon>environmental samples</taxon>
    </lineage>
</organism>
<dbReference type="InterPro" id="IPR036661">
    <property type="entry name" value="Luciferase-like_sf"/>
</dbReference>
<evidence type="ECO:0000259" key="5">
    <source>
        <dbReference type="Pfam" id="PF00296"/>
    </source>
</evidence>
<dbReference type="NCBIfam" id="TIGR03856">
    <property type="entry name" value="F420_MSMEG_2906"/>
    <property type="match status" value="1"/>
</dbReference>
<dbReference type="GO" id="GO:0008726">
    <property type="term" value="F:alkanesulfonate monooxygenase activity"/>
    <property type="evidence" value="ECO:0007669"/>
    <property type="project" value="TreeGrafter"/>
</dbReference>
<gene>
    <name evidence="6" type="ORF">AVDCRST_MAG18-3150</name>
</gene>
<evidence type="ECO:0000256" key="4">
    <source>
        <dbReference type="ARBA" id="ARBA00023033"/>
    </source>
</evidence>
<keyword evidence="4" id="KW-0503">Monooxygenase</keyword>
<dbReference type="PANTHER" id="PTHR42847:SF8">
    <property type="entry name" value="CONSERVED PROTEIN"/>
    <property type="match status" value="1"/>
</dbReference>
<evidence type="ECO:0000256" key="2">
    <source>
        <dbReference type="ARBA" id="ARBA00022643"/>
    </source>
</evidence>
<evidence type="ECO:0000313" key="6">
    <source>
        <dbReference type="EMBL" id="CAA9581157.1"/>
    </source>
</evidence>
<dbReference type="Gene3D" id="3.20.20.30">
    <property type="entry name" value="Luciferase-like domain"/>
    <property type="match status" value="1"/>
</dbReference>
<keyword evidence="1" id="KW-0285">Flavoprotein</keyword>
<dbReference type="Pfam" id="PF00296">
    <property type="entry name" value="Bac_luciferase"/>
    <property type="match status" value="1"/>
</dbReference>
<evidence type="ECO:0000256" key="3">
    <source>
        <dbReference type="ARBA" id="ARBA00023002"/>
    </source>
</evidence>
<dbReference type="CDD" id="cd01097">
    <property type="entry name" value="Tetrahydromethanopterin_reductase"/>
    <property type="match status" value="1"/>
</dbReference>
<dbReference type="AlphaFoldDB" id="A0A6J4VRK5"/>